<comment type="caution">
    <text evidence="6">The sequence shown here is derived from an EMBL/GenBank/DDBJ whole genome shotgun (WGS) entry which is preliminary data.</text>
</comment>
<dbReference type="FunFam" id="3.40.309.10:FF:000002">
    <property type="entry name" value="Methylmalonate-semialdehyde dehydrogenase (Acylating)"/>
    <property type="match status" value="1"/>
</dbReference>
<dbReference type="PANTHER" id="PTHR43866:SF3">
    <property type="entry name" value="METHYLMALONATE-SEMIALDEHYDE DEHYDROGENASE [ACYLATING], MITOCHONDRIAL"/>
    <property type="match status" value="1"/>
</dbReference>
<organism evidence="6 11">
    <name type="scientific">Cafeteria roenbergensis</name>
    <name type="common">Marine flagellate</name>
    <dbReference type="NCBI Taxonomy" id="33653"/>
    <lineage>
        <taxon>Eukaryota</taxon>
        <taxon>Sar</taxon>
        <taxon>Stramenopiles</taxon>
        <taxon>Bigyra</taxon>
        <taxon>Opalozoa</taxon>
        <taxon>Bicosoecida</taxon>
        <taxon>Cafeteriaceae</taxon>
        <taxon>Cafeteria</taxon>
    </lineage>
</organism>
<dbReference type="OMA" id="GGAKNHI"/>
<dbReference type="Proteomes" id="UP000324907">
    <property type="component" value="Unassembled WGS sequence"/>
</dbReference>
<dbReference type="Pfam" id="PF00171">
    <property type="entry name" value="Aldedh"/>
    <property type="match status" value="1"/>
</dbReference>
<dbReference type="SUPFAM" id="SSF53720">
    <property type="entry name" value="ALDH-like"/>
    <property type="match status" value="1"/>
</dbReference>
<accession>A0A5A8CQL2</accession>
<evidence type="ECO:0000313" key="7">
    <source>
        <dbReference type="EMBL" id="KAA0158447.1"/>
    </source>
</evidence>
<dbReference type="EMBL" id="VLTO01000013">
    <property type="protein sequence ID" value="KAA0175513.1"/>
    <property type="molecule type" value="Genomic_DNA"/>
</dbReference>
<dbReference type="GO" id="GO:0006210">
    <property type="term" value="P:thymine catabolic process"/>
    <property type="evidence" value="ECO:0007669"/>
    <property type="project" value="TreeGrafter"/>
</dbReference>
<dbReference type="InterPro" id="IPR015590">
    <property type="entry name" value="Aldehyde_DH_dom"/>
</dbReference>
<evidence type="ECO:0000256" key="4">
    <source>
        <dbReference type="ARBA" id="ARBA00023027"/>
    </source>
</evidence>
<dbReference type="GO" id="GO:0006574">
    <property type="term" value="P:L-valine catabolic process"/>
    <property type="evidence" value="ECO:0007669"/>
    <property type="project" value="TreeGrafter"/>
</dbReference>
<evidence type="ECO:0000313" key="11">
    <source>
        <dbReference type="Proteomes" id="UP000323011"/>
    </source>
</evidence>
<dbReference type="OrthoDB" id="310895at2759"/>
<evidence type="ECO:0000256" key="2">
    <source>
        <dbReference type="ARBA" id="ARBA00013048"/>
    </source>
</evidence>
<evidence type="ECO:0000259" key="5">
    <source>
        <dbReference type="Pfam" id="PF00171"/>
    </source>
</evidence>
<dbReference type="Proteomes" id="UP000322899">
    <property type="component" value="Unassembled WGS sequence"/>
</dbReference>
<name>A0A5A8CQL2_CAFRO</name>
<proteinExistence type="inferred from homology"/>
<dbReference type="NCBIfam" id="TIGR01722">
    <property type="entry name" value="MMSDH"/>
    <property type="match status" value="1"/>
</dbReference>
<dbReference type="EC" id="1.2.1.27" evidence="2"/>
<dbReference type="Gene3D" id="3.40.309.10">
    <property type="entry name" value="Aldehyde Dehydrogenase, Chain A, domain 2"/>
    <property type="match status" value="1"/>
</dbReference>
<evidence type="ECO:0000313" key="9">
    <source>
        <dbReference type="EMBL" id="KAA0175513.1"/>
    </source>
</evidence>
<dbReference type="PANTHER" id="PTHR43866">
    <property type="entry name" value="MALONATE-SEMIALDEHYDE DEHYDROGENASE"/>
    <property type="match status" value="1"/>
</dbReference>
<dbReference type="FunFam" id="3.40.605.10:FF:000003">
    <property type="entry name" value="Methylmalonate-semialdehyde dehydrogenase [acylating]"/>
    <property type="match status" value="1"/>
</dbReference>
<dbReference type="InterPro" id="IPR016160">
    <property type="entry name" value="Ald_DH_CS_CYS"/>
</dbReference>
<keyword evidence="4" id="KW-0520">NAD</keyword>
<dbReference type="GO" id="GO:0005739">
    <property type="term" value="C:mitochondrion"/>
    <property type="evidence" value="ECO:0007669"/>
    <property type="project" value="TreeGrafter"/>
</dbReference>
<evidence type="ECO:0000313" key="10">
    <source>
        <dbReference type="Proteomes" id="UP000322899"/>
    </source>
</evidence>
<dbReference type="InterPro" id="IPR016163">
    <property type="entry name" value="Ald_DH_C"/>
</dbReference>
<sequence>MSTAPKVPLLINGKFVESKSDIWYDVHNPATGEVVAQVPEALPEERDAAVKAASDAFLTWKETAVQRRVRTMFKFQQLVQDNMDELAAIITREQGKTLADAKGDVFRGFEVVEHSCATAQLMLGDTLENVANGTDIYSIRQPLGVCAGIAPFNFPAMIPMWMFSLGSTTGNTYVMKPSERVPGCMTRLAELALEAGLPAGVLNIIHGKHEAVDFICTDPAIRAISFVGSNRAGEHIFDLGTRHGKRVQSNLGAKNHAVIMPDADREATINALVGAAFGAAGQRCMALSMSVFVGEAAEWIPEIAERAAELKVGAGDKEDTDVGPMITPQARERAEAIVTAAVEQGATLALDGRGVKVPGCEGGDFFGPTVLTGVEPGNPAYDEEIFAPVMSVTTRDSLDDAIALINANQYGNGCAIFTQSGAAARKFQHEVDVGQVGINLPIPVPLPMFSFTGSRGSIRGDINFYGKGAIQFFTQVKTVTSNWNFKVNANTKSTVMPTLG</sequence>
<evidence type="ECO:0000313" key="8">
    <source>
        <dbReference type="EMBL" id="KAA0165030.1"/>
    </source>
</evidence>
<dbReference type="EMBL" id="VLTL01000147">
    <property type="protein sequence ID" value="KAA0158447.1"/>
    <property type="molecule type" value="Genomic_DNA"/>
</dbReference>
<dbReference type="InterPro" id="IPR010061">
    <property type="entry name" value="MeMal-semiAld_DH"/>
</dbReference>
<dbReference type="AlphaFoldDB" id="A0A5A8CQL2"/>
<protein>
    <recommendedName>
        <fullName evidence="2">methylmalonate-semialdehyde dehydrogenase (CoA acylating)</fullName>
        <ecNumber evidence="2">1.2.1.27</ecNumber>
    </recommendedName>
</protein>
<evidence type="ECO:0000313" key="6">
    <source>
        <dbReference type="EMBL" id="KAA0154998.1"/>
    </source>
</evidence>
<dbReference type="CDD" id="cd07085">
    <property type="entry name" value="ALDH_F6_MMSDH"/>
    <property type="match status" value="1"/>
</dbReference>
<dbReference type="PROSITE" id="PS00070">
    <property type="entry name" value="ALDEHYDE_DEHYDR_CYS"/>
    <property type="match status" value="1"/>
</dbReference>
<dbReference type="Gene3D" id="3.40.605.10">
    <property type="entry name" value="Aldehyde Dehydrogenase, Chain A, domain 1"/>
    <property type="match status" value="1"/>
</dbReference>
<evidence type="ECO:0000313" key="12">
    <source>
        <dbReference type="Proteomes" id="UP000324907"/>
    </source>
</evidence>
<evidence type="ECO:0000256" key="3">
    <source>
        <dbReference type="ARBA" id="ARBA00023002"/>
    </source>
</evidence>
<dbReference type="Proteomes" id="UP000325113">
    <property type="component" value="Unassembled WGS sequence"/>
</dbReference>
<comment type="similarity">
    <text evidence="1">Belongs to the aldehyde dehydrogenase family.</text>
</comment>
<keyword evidence="11" id="KW-1185">Reference proteome</keyword>
<reference evidence="10 11" key="1">
    <citation type="submission" date="2019-07" db="EMBL/GenBank/DDBJ databases">
        <title>Genomes of Cafeteria roenbergensis.</title>
        <authorList>
            <person name="Fischer M.G."/>
            <person name="Hackl T."/>
            <person name="Roman M."/>
        </authorList>
    </citation>
    <scope>NUCLEOTIDE SEQUENCE [LARGE SCALE GENOMIC DNA]</scope>
    <source>
        <strain evidence="6 11">BVI</strain>
        <strain evidence="8 13">Cflag</strain>
        <strain evidence="9 10">E4-10P</strain>
        <strain evidence="7 12">RCC970-E3</strain>
    </source>
</reference>
<dbReference type="InterPro" id="IPR016161">
    <property type="entry name" value="Ald_DH/histidinol_DH"/>
</dbReference>
<dbReference type="InterPro" id="IPR016162">
    <property type="entry name" value="Ald_DH_N"/>
</dbReference>
<keyword evidence="3" id="KW-0560">Oxidoreductase</keyword>
<gene>
    <name evidence="9" type="ORF">FNF27_02923</name>
    <name evidence="7" type="ORF">FNF28_06211</name>
    <name evidence="6" type="ORF">FNF29_02142</name>
    <name evidence="8" type="ORF">FNF31_02043</name>
</gene>
<evidence type="ECO:0000313" key="13">
    <source>
        <dbReference type="Proteomes" id="UP000325113"/>
    </source>
</evidence>
<feature type="domain" description="Aldehyde dehydrogenase" evidence="5">
    <location>
        <begin position="15"/>
        <end position="479"/>
    </location>
</feature>
<evidence type="ECO:0000256" key="1">
    <source>
        <dbReference type="ARBA" id="ARBA00009986"/>
    </source>
</evidence>
<dbReference type="EMBL" id="VLTN01000009">
    <property type="protein sequence ID" value="KAA0154998.1"/>
    <property type="molecule type" value="Genomic_DNA"/>
</dbReference>
<dbReference type="EMBL" id="VLTM01000014">
    <property type="protein sequence ID" value="KAA0165030.1"/>
    <property type="molecule type" value="Genomic_DNA"/>
</dbReference>
<dbReference type="Proteomes" id="UP000323011">
    <property type="component" value="Unassembled WGS sequence"/>
</dbReference>
<dbReference type="GO" id="GO:0004491">
    <property type="term" value="F:methylmalonate-semialdehyde dehydrogenase (acylating, NAD) activity"/>
    <property type="evidence" value="ECO:0007669"/>
    <property type="project" value="UniProtKB-EC"/>
</dbReference>